<evidence type="ECO:0000256" key="1">
    <source>
        <dbReference type="SAM" id="Coils"/>
    </source>
</evidence>
<dbReference type="PANTHER" id="PTHR33431:SF12">
    <property type="entry name" value="HIGH MOBILITY GROUP BOX PROTEIN, PUTATIVE (DUF1635)-RELATED"/>
    <property type="match status" value="1"/>
</dbReference>
<feature type="compositionally biased region" description="Polar residues" evidence="2">
    <location>
        <begin position="96"/>
        <end position="112"/>
    </location>
</feature>
<evidence type="ECO:0000256" key="2">
    <source>
        <dbReference type="SAM" id="MobiDB-lite"/>
    </source>
</evidence>
<evidence type="ECO:0000313" key="4">
    <source>
        <dbReference type="Proteomes" id="UP001237642"/>
    </source>
</evidence>
<gene>
    <name evidence="3" type="ORF">POM88_013655</name>
</gene>
<name>A0AAD8IYX6_9APIA</name>
<dbReference type="EMBL" id="JAUIZM010000003">
    <property type="protein sequence ID" value="KAK1394599.1"/>
    <property type="molecule type" value="Genomic_DNA"/>
</dbReference>
<accession>A0AAD8IYX6</accession>
<evidence type="ECO:0000313" key="3">
    <source>
        <dbReference type="EMBL" id="KAK1394599.1"/>
    </source>
</evidence>
<proteinExistence type="predicted"/>
<dbReference type="Pfam" id="PF07795">
    <property type="entry name" value="DUF1635"/>
    <property type="match status" value="1"/>
</dbReference>
<feature type="region of interest" description="Disordered" evidence="2">
    <location>
        <begin position="90"/>
        <end position="112"/>
    </location>
</feature>
<sequence length="307" mass="33754">MEDMASLWNYQESIDELKQKLLYANFELEAVKSQANDNMKQLFQLLKKTMQERNEARDQLDKLVNKLISPSAKPTTEIFSAIPRISPENPLVKPTRANSSITESNSFSDQPYNYHTQNSSPVESLFDAVTSPDFSNLNNHQIVDSSNMAFMNHEPFVQDYNVPSVVVKVDQASLIIDNLVKGKTLPQKGNLVQSVLGAGPLLQTLLVAGPLPKWKNPPPLQAFHIPPVSIKGCNVENIGLKVSESSSYPLVPMNSKSSVEMSCVTSQMIPTSVVNYGNGAPGSCAGSGRYTIAAGNVNNTCKRQRFH</sequence>
<keyword evidence="1" id="KW-0175">Coiled coil</keyword>
<reference evidence="3" key="1">
    <citation type="submission" date="2023-02" db="EMBL/GenBank/DDBJ databases">
        <title>Genome of toxic invasive species Heracleum sosnowskyi carries increased number of genes despite the absence of recent whole-genome duplications.</title>
        <authorList>
            <person name="Schelkunov M."/>
            <person name="Shtratnikova V."/>
            <person name="Makarenko M."/>
            <person name="Klepikova A."/>
            <person name="Omelchenko D."/>
            <person name="Novikova G."/>
            <person name="Obukhova E."/>
            <person name="Bogdanov V."/>
            <person name="Penin A."/>
            <person name="Logacheva M."/>
        </authorList>
    </citation>
    <scope>NUCLEOTIDE SEQUENCE</scope>
    <source>
        <strain evidence="3">Hsosn_3</strain>
        <tissue evidence="3">Leaf</tissue>
    </source>
</reference>
<dbReference type="Proteomes" id="UP001237642">
    <property type="component" value="Unassembled WGS sequence"/>
</dbReference>
<organism evidence="3 4">
    <name type="scientific">Heracleum sosnowskyi</name>
    <dbReference type="NCBI Taxonomy" id="360622"/>
    <lineage>
        <taxon>Eukaryota</taxon>
        <taxon>Viridiplantae</taxon>
        <taxon>Streptophyta</taxon>
        <taxon>Embryophyta</taxon>
        <taxon>Tracheophyta</taxon>
        <taxon>Spermatophyta</taxon>
        <taxon>Magnoliopsida</taxon>
        <taxon>eudicotyledons</taxon>
        <taxon>Gunneridae</taxon>
        <taxon>Pentapetalae</taxon>
        <taxon>asterids</taxon>
        <taxon>campanulids</taxon>
        <taxon>Apiales</taxon>
        <taxon>Apiaceae</taxon>
        <taxon>Apioideae</taxon>
        <taxon>apioid superclade</taxon>
        <taxon>Tordylieae</taxon>
        <taxon>Tordyliinae</taxon>
        <taxon>Heracleum</taxon>
    </lineage>
</organism>
<keyword evidence="4" id="KW-1185">Reference proteome</keyword>
<dbReference type="PANTHER" id="PTHR33431">
    <property type="entry name" value="ENABLED-LIKE PROTEIN (DUF1635)"/>
    <property type="match status" value="1"/>
</dbReference>
<protein>
    <submittedName>
        <fullName evidence="3">TOX high mobility group box protein</fullName>
    </submittedName>
</protein>
<reference evidence="3" key="2">
    <citation type="submission" date="2023-05" db="EMBL/GenBank/DDBJ databases">
        <authorList>
            <person name="Schelkunov M.I."/>
        </authorList>
    </citation>
    <scope>NUCLEOTIDE SEQUENCE</scope>
    <source>
        <strain evidence="3">Hsosn_3</strain>
        <tissue evidence="3">Leaf</tissue>
    </source>
</reference>
<dbReference type="InterPro" id="IPR012862">
    <property type="entry name" value="DUF1635"/>
</dbReference>
<comment type="caution">
    <text evidence="3">The sequence shown here is derived from an EMBL/GenBank/DDBJ whole genome shotgun (WGS) entry which is preliminary data.</text>
</comment>
<dbReference type="AlphaFoldDB" id="A0AAD8IYX6"/>
<feature type="coiled-coil region" evidence="1">
    <location>
        <begin position="32"/>
        <end position="66"/>
    </location>
</feature>